<gene>
    <name evidence="1" type="ordered locus">TCELL_0398</name>
</gene>
<dbReference type="STRING" id="1184251.TCELL_0398"/>
<proteinExistence type="predicted"/>
<dbReference type="AlphaFoldDB" id="I3TDI5"/>
<dbReference type="Proteomes" id="UP000005270">
    <property type="component" value="Chromosome"/>
</dbReference>
<dbReference type="eggNOG" id="arCOG00427">
    <property type="taxonomic scope" value="Archaea"/>
</dbReference>
<evidence type="ECO:0000313" key="1">
    <source>
        <dbReference type="EMBL" id="AFK50823.1"/>
    </source>
</evidence>
<dbReference type="GeneID" id="13012688"/>
<protein>
    <submittedName>
        <fullName evidence="1">Uncharacterized protein</fullName>
    </submittedName>
</protein>
<reference evidence="1 2" key="1">
    <citation type="journal article" date="2012" name="J. Bacteriol.">
        <title>Complete genome sequence of the hyperthermophilic cellulolytic Crenarchaeon 'Thermogladius cellulolyticus' 1633.</title>
        <authorList>
            <person name="Mardanov A.V."/>
            <person name="Kochetkova T.V."/>
            <person name="Beletsky A.V."/>
            <person name="Bonch-Osmolovskaya E.A."/>
            <person name="Ravin N.V."/>
            <person name="Skryabin K.G."/>
        </authorList>
    </citation>
    <scope>NUCLEOTIDE SEQUENCE [LARGE SCALE GENOMIC DNA]</scope>
    <source>
        <strain evidence="2">DSM 22663 / VKM B-2946 / 1633</strain>
    </source>
</reference>
<dbReference type="EMBL" id="CP003531">
    <property type="protein sequence ID" value="AFK50823.1"/>
    <property type="molecule type" value="Genomic_DNA"/>
</dbReference>
<sequence length="376" mass="41711">MSSIEQVFSKSFIRVVPRIDLDSILAASTMLHNLSERGVDVAISFDTTSILEGREEVVLLGLPQPKGAKAIVLGKHPNSTLTGSVVYEMERKFGVHAWDKVLSIAAGVYEGVDVGREGPKGVEKSILNELLTKGLIEQELGFRVWGYKRVSILKALTRTIIPPLPGLTGREEVVMKMLAELKLQPGMRASETGVEQDPNLLRKFILLLESNIVGDKALKEKIERRLVGYVYTTTIDGTLVDLVELLGAFLVFLSLVKGAPYQLLEVTLHQRLAYDFLNVYEDAIDIVARAMSTPLASPSRVTEMPEPLNRPELLVEALRFIYPIESRKPIIVRRDGELMTTVGELLRVGYPVEEVYESCGPDQLCRVREDGSLVKA</sequence>
<name>I3TDI5_THEC1</name>
<accession>I3TDI5</accession>
<dbReference type="KEGG" id="thg:TCELL_0398"/>
<dbReference type="InParanoid" id="I3TDI5"/>
<evidence type="ECO:0000313" key="2">
    <source>
        <dbReference type="Proteomes" id="UP000005270"/>
    </source>
</evidence>
<organism evidence="1 2">
    <name type="scientific">Thermogladius calderae (strain DSM 22663 / VKM B-2946 / 1633)</name>
    <dbReference type="NCBI Taxonomy" id="1184251"/>
    <lineage>
        <taxon>Archaea</taxon>
        <taxon>Thermoproteota</taxon>
        <taxon>Thermoprotei</taxon>
        <taxon>Desulfurococcales</taxon>
        <taxon>Desulfurococcaceae</taxon>
        <taxon>Thermogladius</taxon>
    </lineage>
</organism>
<dbReference type="HOGENOM" id="CLU_726849_0_0_2"/>
<keyword evidence="2" id="KW-1185">Reference proteome</keyword>
<dbReference type="RefSeq" id="WP_014737073.1">
    <property type="nucleotide sequence ID" value="NC_017954.1"/>
</dbReference>